<reference evidence="5 6" key="1">
    <citation type="submission" date="2024-11" db="EMBL/GenBank/DDBJ databases">
        <title>Chromosome-level genome assembly of Eucalyptus globulus Labill. provides insights into its genome evolution.</title>
        <authorList>
            <person name="Li X."/>
        </authorList>
    </citation>
    <scope>NUCLEOTIDE SEQUENCE [LARGE SCALE GENOMIC DNA]</scope>
    <source>
        <strain evidence="5">CL2024</strain>
        <tissue evidence="5">Fresh tender leaves</tissue>
    </source>
</reference>
<keyword evidence="6" id="KW-1185">Reference proteome</keyword>
<evidence type="ECO:0000259" key="3">
    <source>
        <dbReference type="Pfam" id="PF00931"/>
    </source>
</evidence>
<accession>A0ABD3K2Z4</accession>
<dbReference type="PANTHER" id="PTHR11017">
    <property type="entry name" value="LEUCINE-RICH REPEAT-CONTAINING PROTEIN"/>
    <property type="match status" value="1"/>
</dbReference>
<dbReference type="Gene3D" id="3.40.50.300">
    <property type="entry name" value="P-loop containing nucleotide triphosphate hydrolases"/>
    <property type="match status" value="1"/>
</dbReference>
<dbReference type="AlphaFoldDB" id="A0ABD3K2Z4"/>
<dbReference type="InterPro" id="IPR036390">
    <property type="entry name" value="WH_DNA-bd_sf"/>
</dbReference>
<dbReference type="Pfam" id="PF23282">
    <property type="entry name" value="WHD_ROQ1"/>
    <property type="match status" value="1"/>
</dbReference>
<comment type="caution">
    <text evidence="5">The sequence shown here is derived from an EMBL/GenBank/DDBJ whole genome shotgun (WGS) entry which is preliminary data.</text>
</comment>
<evidence type="ECO:0000259" key="4">
    <source>
        <dbReference type="Pfam" id="PF23282"/>
    </source>
</evidence>
<gene>
    <name evidence="5" type="ORF">ACJRO7_023409</name>
</gene>
<keyword evidence="2" id="KW-0677">Repeat</keyword>
<organism evidence="5 6">
    <name type="scientific">Eucalyptus globulus</name>
    <name type="common">Tasmanian blue gum</name>
    <dbReference type="NCBI Taxonomy" id="34317"/>
    <lineage>
        <taxon>Eukaryota</taxon>
        <taxon>Viridiplantae</taxon>
        <taxon>Streptophyta</taxon>
        <taxon>Embryophyta</taxon>
        <taxon>Tracheophyta</taxon>
        <taxon>Spermatophyta</taxon>
        <taxon>Magnoliopsida</taxon>
        <taxon>eudicotyledons</taxon>
        <taxon>Gunneridae</taxon>
        <taxon>Pentapetalae</taxon>
        <taxon>rosids</taxon>
        <taxon>malvids</taxon>
        <taxon>Myrtales</taxon>
        <taxon>Myrtaceae</taxon>
        <taxon>Myrtoideae</taxon>
        <taxon>Eucalypteae</taxon>
        <taxon>Eucalyptus</taxon>
    </lineage>
</organism>
<evidence type="ECO:0000256" key="2">
    <source>
        <dbReference type="ARBA" id="ARBA00022737"/>
    </source>
</evidence>
<dbReference type="Gene3D" id="1.10.8.430">
    <property type="entry name" value="Helical domain of apoptotic protease-activating factors"/>
    <property type="match status" value="1"/>
</dbReference>
<dbReference type="SUPFAM" id="SSF52540">
    <property type="entry name" value="P-loop containing nucleoside triphosphate hydrolases"/>
    <property type="match status" value="1"/>
</dbReference>
<dbReference type="InterPro" id="IPR002182">
    <property type="entry name" value="NB-ARC"/>
</dbReference>
<evidence type="ECO:0000256" key="1">
    <source>
        <dbReference type="ARBA" id="ARBA00022614"/>
    </source>
</evidence>
<evidence type="ECO:0000313" key="6">
    <source>
        <dbReference type="Proteomes" id="UP001634007"/>
    </source>
</evidence>
<feature type="domain" description="Disease resistance protein Roq1-like winged-helix" evidence="4">
    <location>
        <begin position="295"/>
        <end position="365"/>
    </location>
</feature>
<dbReference type="InterPro" id="IPR032675">
    <property type="entry name" value="LRR_dom_sf"/>
</dbReference>
<keyword evidence="1" id="KW-0433">Leucine-rich repeat</keyword>
<proteinExistence type="predicted"/>
<dbReference type="InterPro" id="IPR044974">
    <property type="entry name" value="Disease_R_plants"/>
</dbReference>
<name>A0ABD3K2Z4_EUCGL</name>
<dbReference type="PANTHER" id="PTHR11017:SF570">
    <property type="entry name" value="DISEASE RESISTANCE PROTEIN (TIR-NBS CLASS)-RELATED"/>
    <property type="match status" value="1"/>
</dbReference>
<dbReference type="InterPro" id="IPR027417">
    <property type="entry name" value="P-loop_NTPase"/>
</dbReference>
<dbReference type="InterPro" id="IPR042197">
    <property type="entry name" value="Apaf_helical"/>
</dbReference>
<dbReference type="SUPFAM" id="SSF52058">
    <property type="entry name" value="L domain-like"/>
    <property type="match status" value="1"/>
</dbReference>
<dbReference type="EMBL" id="JBJKBG010000006">
    <property type="protein sequence ID" value="KAL3734053.1"/>
    <property type="molecule type" value="Genomic_DNA"/>
</dbReference>
<sequence length="640" mass="72641">MQMQDELKKQARKHGEIINAIKDDVLTKLKKRTRNLPDHLVGIHDHVEAIMDLLNKGSPDVCYLVIHGMGGIGKTTLASAVFNRISNQFQGCSFLLDVRESAQRGRIIDLQKQLLSEILYTKSLGIHTSVDAGISIIREMFRDKKVLIVLDDVDKWDQLSKLAEKSNWFGPGSKIIITTRDINFLPIKEEEEESSCLAHSEEFKIYEMIELDYSHALRLFSQHAFRMDSPPLDFLDISCKITYKTGGLPLALEVIGSSLCFKSKKIWKDMLKKLDLVPKQEVINKLRISFDMLEHHQKEIFLDIACYFVGEERICPYYMWKASNYFPKSEVLVLIRMSLIKIVETNRLWMHDQVRDLGREIVRCQDVNVPGNRSRLWLPKTALDVIQMKEGTNKVIALRLTGLSKMHNFTSEEFSKLPNLKFLELEGGNMVGDFKNLLSKLIWLSWSDCPSELNATNLCLKKLAVLKLSGSNITKNWAGWEPCLIKWIEGLSNLESLTLIMRDVTFPPINLATLSRLRNLEITCVGYRSVVGLPSSLKELYLIRAKSPTEMSLSSDWTNQCNFVREVVSDGVLGQQLVNVGGLEVSNNELLERLHVSRLTGLQRMLVDICLEASGDSRCGDSGTAMVIEYSSMQLLGKVA</sequence>
<evidence type="ECO:0008006" key="7">
    <source>
        <dbReference type="Google" id="ProtNLM"/>
    </source>
</evidence>
<dbReference type="PRINTS" id="PR00364">
    <property type="entry name" value="DISEASERSIST"/>
</dbReference>
<dbReference type="Proteomes" id="UP001634007">
    <property type="component" value="Unassembled WGS sequence"/>
</dbReference>
<dbReference type="Gene3D" id="3.80.10.10">
    <property type="entry name" value="Ribonuclease Inhibitor"/>
    <property type="match status" value="1"/>
</dbReference>
<dbReference type="SUPFAM" id="SSF46785">
    <property type="entry name" value="Winged helix' DNA-binding domain"/>
    <property type="match status" value="1"/>
</dbReference>
<protein>
    <recommendedName>
        <fullName evidence="7">NB-ARC domain-containing protein</fullName>
    </recommendedName>
</protein>
<evidence type="ECO:0000313" key="5">
    <source>
        <dbReference type="EMBL" id="KAL3734053.1"/>
    </source>
</evidence>
<dbReference type="Pfam" id="PF00931">
    <property type="entry name" value="NB-ARC"/>
    <property type="match status" value="1"/>
</dbReference>
<dbReference type="InterPro" id="IPR058192">
    <property type="entry name" value="WHD_ROQ1-like"/>
</dbReference>
<feature type="domain" description="NB-ARC" evidence="3">
    <location>
        <begin position="44"/>
        <end position="207"/>
    </location>
</feature>